<evidence type="ECO:0000313" key="3">
    <source>
        <dbReference type="Proteomes" id="UP000822476"/>
    </source>
</evidence>
<evidence type="ECO:0000256" key="1">
    <source>
        <dbReference type="SAM" id="Phobius"/>
    </source>
</evidence>
<sequence>MEFSIHFCLISRDRVNNILHCFTYCRSIVLPYLVDALTYALVFLILFAICFTFSLVVAVQSRRKSLPVLTILNYCVRLNYFVC</sequence>
<keyword evidence="1" id="KW-0812">Transmembrane</keyword>
<reference evidence="2" key="1">
    <citation type="submission" date="2019-07" db="EMBL/GenBank/DDBJ databases">
        <title>Annotation for the trematode Paragonimus miyazaki's.</title>
        <authorList>
            <person name="Choi Y.-J."/>
        </authorList>
    </citation>
    <scope>NUCLEOTIDE SEQUENCE</scope>
    <source>
        <strain evidence="2">Japan</strain>
    </source>
</reference>
<name>A0A8S9Y8E6_9TREM</name>
<protein>
    <submittedName>
        <fullName evidence="2">Uncharacterized protein</fullName>
    </submittedName>
</protein>
<gene>
    <name evidence="2" type="ORF">EG68_12486</name>
</gene>
<dbReference type="AlphaFoldDB" id="A0A8S9Y8E6"/>
<proteinExistence type="predicted"/>
<comment type="caution">
    <text evidence="2">The sequence shown here is derived from an EMBL/GenBank/DDBJ whole genome shotgun (WGS) entry which is preliminary data.</text>
</comment>
<dbReference type="Proteomes" id="UP000822476">
    <property type="component" value="Unassembled WGS sequence"/>
</dbReference>
<accession>A0A8S9Y8E6</accession>
<keyword evidence="1" id="KW-0472">Membrane</keyword>
<feature type="transmembrane region" description="Helical" evidence="1">
    <location>
        <begin position="36"/>
        <end position="59"/>
    </location>
</feature>
<keyword evidence="1" id="KW-1133">Transmembrane helix</keyword>
<organism evidence="2 3">
    <name type="scientific">Paragonimus skrjabini miyazakii</name>
    <dbReference type="NCBI Taxonomy" id="59628"/>
    <lineage>
        <taxon>Eukaryota</taxon>
        <taxon>Metazoa</taxon>
        <taxon>Spiralia</taxon>
        <taxon>Lophotrochozoa</taxon>
        <taxon>Platyhelminthes</taxon>
        <taxon>Trematoda</taxon>
        <taxon>Digenea</taxon>
        <taxon>Plagiorchiida</taxon>
        <taxon>Troglotremata</taxon>
        <taxon>Troglotrematidae</taxon>
        <taxon>Paragonimus</taxon>
    </lineage>
</organism>
<keyword evidence="3" id="KW-1185">Reference proteome</keyword>
<evidence type="ECO:0000313" key="2">
    <source>
        <dbReference type="EMBL" id="KAF7232051.1"/>
    </source>
</evidence>
<dbReference type="EMBL" id="JTDE01022115">
    <property type="protein sequence ID" value="KAF7232051.1"/>
    <property type="molecule type" value="Genomic_DNA"/>
</dbReference>